<name>A0A6J5MYK0_9CAUD</name>
<proteinExistence type="predicted"/>
<sequence length="174" mass="20317">MQEQKEYYESLNDIERQDQNYYENVPQQTNPFHLSVVTEATVMTLHEHFDMMIQAVRNGELDALSLYTISKEVKDIADKVNRDVQELAIEEAENRTEKSFKYGSKMITKVEGRRLIDYSDIEEWKIAKDNLKEIEEKYKQVGLSKVSSLDENTGEVLQRPIITFSKSSIMIKNV</sequence>
<organism evidence="1">
    <name type="scientific">uncultured Caudovirales phage</name>
    <dbReference type="NCBI Taxonomy" id="2100421"/>
    <lineage>
        <taxon>Viruses</taxon>
        <taxon>Duplodnaviria</taxon>
        <taxon>Heunggongvirae</taxon>
        <taxon>Uroviricota</taxon>
        <taxon>Caudoviricetes</taxon>
        <taxon>Peduoviridae</taxon>
        <taxon>Maltschvirus</taxon>
        <taxon>Maltschvirus maltsch</taxon>
    </lineage>
</organism>
<accession>A0A6J5MYK0</accession>
<dbReference type="EMBL" id="LR796560">
    <property type="protein sequence ID" value="CAB4151944.1"/>
    <property type="molecule type" value="Genomic_DNA"/>
</dbReference>
<evidence type="ECO:0000313" key="1">
    <source>
        <dbReference type="EMBL" id="CAB4151944.1"/>
    </source>
</evidence>
<reference evidence="1" key="1">
    <citation type="submission" date="2020-04" db="EMBL/GenBank/DDBJ databases">
        <authorList>
            <person name="Chiriac C."/>
            <person name="Salcher M."/>
            <person name="Ghai R."/>
            <person name="Kavagutti S V."/>
        </authorList>
    </citation>
    <scope>NUCLEOTIDE SEQUENCE</scope>
</reference>
<gene>
    <name evidence="1" type="ORF">UFOVP600_41</name>
</gene>
<protein>
    <submittedName>
        <fullName evidence="1">Uncharacterized protein</fullName>
    </submittedName>
</protein>